<accession>A0A0G4GJR0</accession>
<sequence>MCGPFVRCQSIGWSLEATCVADKACVWYTQTDWNGWGPCGTNEVLVVAHPDLVTLDTDKCKAKLGLYVTPGECDRIHGKAGDNGETCYQNGACSLVCEEWGGSKPKCQANSTRLVHGLGGAEFSAGAALVEEMDQCFDRDDQEHDYEEEVTAEGWSEHGSAIRDKCPNIIDPTTLTVDTTVDPVAVAIAFAQTAAAFQPPSKCDPNNGCKVTQTGACVPDSAHFAAQVEALSDSNAKAFFMKSLECNNIANEADCAGDCEWDSDEESCNPTLITALNLLYGVSSCGPGLDCELADTNETCKANSACWWDDSDQECHLRWSFIRDSVIGTDAICEKYAPLYECGELTPQECKTTPYCLYEEYTWGDWNCRAMENVTKALQKEFDKEKPEDLRLCGPIVRCPSMGNEKSLCNRDKGCFHLSEWCGACTTSPLALLGLPSVFDLSNPGCKRLVGSMMVPGQCGIDHYLANDDGETCLSNPACTLWCSGYSNETECRSNDTVISEKALGLSQAANELERQMSTCREAYDEDYSQWGMTDAKMMAVNGANATELDRATAHCGTLASPNTITPSSYDQVLAATTSAAQQAGTYQPTPESLQCEGQLVDGARMWPGRCWMAMVSFSRHS</sequence>
<dbReference type="EMBL" id="CDMY01000688">
    <property type="protein sequence ID" value="CEM30159.1"/>
    <property type="molecule type" value="Genomic_DNA"/>
</dbReference>
<dbReference type="AlphaFoldDB" id="A0A0G4GJR0"/>
<proteinExistence type="predicted"/>
<dbReference type="PhylomeDB" id="A0A0G4GJR0"/>
<dbReference type="Proteomes" id="UP000041254">
    <property type="component" value="Unassembled WGS sequence"/>
</dbReference>
<dbReference type="InParanoid" id="A0A0G4GJR0"/>
<gene>
    <name evidence="1" type="ORF">Vbra_18036</name>
</gene>
<keyword evidence="2" id="KW-1185">Reference proteome</keyword>
<evidence type="ECO:0000313" key="1">
    <source>
        <dbReference type="EMBL" id="CEM30159.1"/>
    </source>
</evidence>
<reference evidence="1 2" key="1">
    <citation type="submission" date="2014-11" db="EMBL/GenBank/DDBJ databases">
        <authorList>
            <person name="Zhu J."/>
            <person name="Qi W."/>
            <person name="Song R."/>
        </authorList>
    </citation>
    <scope>NUCLEOTIDE SEQUENCE [LARGE SCALE GENOMIC DNA]</scope>
</reference>
<evidence type="ECO:0000313" key="2">
    <source>
        <dbReference type="Proteomes" id="UP000041254"/>
    </source>
</evidence>
<dbReference type="VEuPathDB" id="CryptoDB:Vbra_18036"/>
<protein>
    <submittedName>
        <fullName evidence="1">Uncharacterized protein</fullName>
    </submittedName>
</protein>
<organism evidence="1 2">
    <name type="scientific">Vitrella brassicaformis (strain CCMP3155)</name>
    <dbReference type="NCBI Taxonomy" id="1169540"/>
    <lineage>
        <taxon>Eukaryota</taxon>
        <taxon>Sar</taxon>
        <taxon>Alveolata</taxon>
        <taxon>Colpodellida</taxon>
        <taxon>Vitrellaceae</taxon>
        <taxon>Vitrella</taxon>
    </lineage>
</organism>
<name>A0A0G4GJR0_VITBC</name>